<dbReference type="SMART" id="SM00448">
    <property type="entry name" value="REC"/>
    <property type="match status" value="1"/>
</dbReference>
<comment type="caution">
    <text evidence="4">The sequence shown here is derived from an EMBL/GenBank/DDBJ whole genome shotgun (WGS) entry which is preliminary data.</text>
</comment>
<dbReference type="RefSeq" id="WP_346051848.1">
    <property type="nucleotide sequence ID" value="NZ_JAYGII010000017.1"/>
</dbReference>
<dbReference type="Proteomes" id="UP001302316">
    <property type="component" value="Unassembled WGS sequence"/>
</dbReference>
<name>A0AAP6MLH8_9GAMM</name>
<proteinExistence type="predicted"/>
<dbReference type="Pfam" id="PF00072">
    <property type="entry name" value="Response_reg"/>
    <property type="match status" value="1"/>
</dbReference>
<dbReference type="InterPro" id="IPR001789">
    <property type="entry name" value="Sig_transdc_resp-reg_receiver"/>
</dbReference>
<dbReference type="SUPFAM" id="SSF52172">
    <property type="entry name" value="CheY-like"/>
    <property type="match status" value="1"/>
</dbReference>
<feature type="modified residue" description="4-aspartylphosphate" evidence="2">
    <location>
        <position position="55"/>
    </location>
</feature>
<dbReference type="GO" id="GO:0000160">
    <property type="term" value="P:phosphorelay signal transduction system"/>
    <property type="evidence" value="ECO:0007669"/>
    <property type="project" value="InterPro"/>
</dbReference>
<evidence type="ECO:0000256" key="2">
    <source>
        <dbReference type="PROSITE-ProRule" id="PRU00169"/>
    </source>
</evidence>
<keyword evidence="1 2" id="KW-0597">Phosphoprotein</keyword>
<dbReference type="PANTHER" id="PTHR44591:SF25">
    <property type="entry name" value="CHEMOTAXIS TWO-COMPONENT RESPONSE REGULATOR"/>
    <property type="match status" value="1"/>
</dbReference>
<dbReference type="EMBL" id="JAYGII010000017">
    <property type="protein sequence ID" value="MEA5445935.1"/>
    <property type="molecule type" value="Genomic_DNA"/>
</dbReference>
<keyword evidence="5" id="KW-1185">Reference proteome</keyword>
<feature type="domain" description="Response regulatory" evidence="3">
    <location>
        <begin position="4"/>
        <end position="120"/>
    </location>
</feature>
<dbReference type="Gene3D" id="3.40.50.2300">
    <property type="match status" value="1"/>
</dbReference>
<accession>A0AAP6MLH8</accession>
<evidence type="ECO:0000256" key="1">
    <source>
        <dbReference type="ARBA" id="ARBA00022553"/>
    </source>
</evidence>
<organism evidence="4 5">
    <name type="scientific">Natronospira elongata</name>
    <dbReference type="NCBI Taxonomy" id="3110268"/>
    <lineage>
        <taxon>Bacteria</taxon>
        <taxon>Pseudomonadati</taxon>
        <taxon>Pseudomonadota</taxon>
        <taxon>Gammaproteobacteria</taxon>
        <taxon>Natronospirales</taxon>
        <taxon>Natronospiraceae</taxon>
        <taxon>Natronospira</taxon>
    </lineage>
</organism>
<dbReference type="PANTHER" id="PTHR44591">
    <property type="entry name" value="STRESS RESPONSE REGULATOR PROTEIN 1"/>
    <property type="match status" value="1"/>
</dbReference>
<protein>
    <submittedName>
        <fullName evidence="4">Response regulator</fullName>
    </submittedName>
</protein>
<dbReference type="AlphaFoldDB" id="A0AAP6MLH8"/>
<gene>
    <name evidence="4" type="ORF">VCB98_08900</name>
</gene>
<dbReference type="PROSITE" id="PS50110">
    <property type="entry name" value="RESPONSE_REGULATORY"/>
    <property type="match status" value="1"/>
</dbReference>
<evidence type="ECO:0000313" key="5">
    <source>
        <dbReference type="Proteomes" id="UP001302316"/>
    </source>
</evidence>
<sequence>MKPQIHIVDDDADVRASMSGLVSNLGWVVKTFSSAFAFLRTEPHENTNLACLILDLEMPIMNGAELQATLKWQSVDFPTIVMTANPESVLSQRARAEGACAVLQKPCDMNKLVAHIHAATASLGENT</sequence>
<dbReference type="InterPro" id="IPR050595">
    <property type="entry name" value="Bact_response_regulator"/>
</dbReference>
<dbReference type="InterPro" id="IPR011006">
    <property type="entry name" value="CheY-like_superfamily"/>
</dbReference>
<evidence type="ECO:0000259" key="3">
    <source>
        <dbReference type="PROSITE" id="PS50110"/>
    </source>
</evidence>
<evidence type="ECO:0000313" key="4">
    <source>
        <dbReference type="EMBL" id="MEA5445935.1"/>
    </source>
</evidence>
<reference evidence="4 5" key="1">
    <citation type="submission" date="2023-12" db="EMBL/GenBank/DDBJ databases">
        <title>Whole-genome sequencing of halo(alkali)philic microorganisms from hypersaline lakes.</title>
        <authorList>
            <person name="Sorokin D.Y."/>
            <person name="Merkel A.Y."/>
            <person name="Messina E."/>
            <person name="Yakimov M."/>
        </authorList>
    </citation>
    <scope>NUCLEOTIDE SEQUENCE [LARGE SCALE GENOMIC DNA]</scope>
    <source>
        <strain evidence="4 5">AB-CW1</strain>
    </source>
</reference>